<keyword evidence="3" id="KW-0862">Zinc</keyword>
<gene>
    <name evidence="5" type="ORF">B0H67DRAFT_500935</name>
</gene>
<dbReference type="InterPro" id="IPR027377">
    <property type="entry name" value="ZAR1/RTP1-5-like_Znf-3CxxC"/>
</dbReference>
<organism evidence="5 6">
    <name type="scientific">Lasiosphaeris hirsuta</name>
    <dbReference type="NCBI Taxonomy" id="260670"/>
    <lineage>
        <taxon>Eukaryota</taxon>
        <taxon>Fungi</taxon>
        <taxon>Dikarya</taxon>
        <taxon>Ascomycota</taxon>
        <taxon>Pezizomycotina</taxon>
        <taxon>Sordariomycetes</taxon>
        <taxon>Sordariomycetidae</taxon>
        <taxon>Sordariales</taxon>
        <taxon>Lasiosphaeriaceae</taxon>
        <taxon>Lasiosphaeris</taxon>
    </lineage>
</organism>
<evidence type="ECO:0000259" key="4">
    <source>
        <dbReference type="SMART" id="SM01328"/>
    </source>
</evidence>
<evidence type="ECO:0000256" key="2">
    <source>
        <dbReference type="ARBA" id="ARBA00022771"/>
    </source>
</evidence>
<evidence type="ECO:0000313" key="5">
    <source>
        <dbReference type="EMBL" id="KAK0729443.1"/>
    </source>
</evidence>
<dbReference type="Pfam" id="PF13695">
    <property type="entry name" value="Zn_ribbon_3CxxC"/>
    <property type="match status" value="1"/>
</dbReference>
<accession>A0AA40B8G3</accession>
<feature type="domain" description="3CxxC-type" evidence="4">
    <location>
        <begin position="46"/>
        <end position="146"/>
    </location>
</feature>
<dbReference type="Proteomes" id="UP001172102">
    <property type="component" value="Unassembled WGS sequence"/>
</dbReference>
<reference evidence="5" key="1">
    <citation type="submission" date="2023-06" db="EMBL/GenBank/DDBJ databases">
        <title>Genome-scale phylogeny and comparative genomics of the fungal order Sordariales.</title>
        <authorList>
            <consortium name="Lawrence Berkeley National Laboratory"/>
            <person name="Hensen N."/>
            <person name="Bonometti L."/>
            <person name="Westerberg I."/>
            <person name="Brannstrom I.O."/>
            <person name="Guillou S."/>
            <person name="Cros-Aarteil S."/>
            <person name="Calhoun S."/>
            <person name="Haridas S."/>
            <person name="Kuo A."/>
            <person name="Mondo S."/>
            <person name="Pangilinan J."/>
            <person name="Riley R."/>
            <person name="Labutti K."/>
            <person name="Andreopoulos B."/>
            <person name="Lipzen A."/>
            <person name="Chen C."/>
            <person name="Yanf M."/>
            <person name="Daum C."/>
            <person name="Ng V."/>
            <person name="Clum A."/>
            <person name="Steindorff A."/>
            <person name="Ohm R."/>
            <person name="Martin F."/>
            <person name="Silar P."/>
            <person name="Natvig D."/>
            <person name="Lalanne C."/>
            <person name="Gautier V."/>
            <person name="Ament-Velasquez S.L."/>
            <person name="Kruys A."/>
            <person name="Hutchinson M.I."/>
            <person name="Powell A.J."/>
            <person name="Barry K."/>
            <person name="Miller A.N."/>
            <person name="Grigoriev I.V."/>
            <person name="Debuchy R."/>
            <person name="Gladieux P."/>
            <person name="Thoren M.H."/>
            <person name="Johannesson H."/>
        </authorList>
    </citation>
    <scope>NUCLEOTIDE SEQUENCE</scope>
    <source>
        <strain evidence="5">SMH4607-1</strain>
    </source>
</reference>
<keyword evidence="1" id="KW-0479">Metal-binding</keyword>
<evidence type="ECO:0000313" key="6">
    <source>
        <dbReference type="Proteomes" id="UP001172102"/>
    </source>
</evidence>
<dbReference type="AlphaFoldDB" id="A0AA40B8G3"/>
<keyword evidence="6" id="KW-1185">Reference proteome</keyword>
<evidence type="ECO:0000256" key="3">
    <source>
        <dbReference type="ARBA" id="ARBA00022833"/>
    </source>
</evidence>
<dbReference type="GO" id="GO:0008270">
    <property type="term" value="F:zinc ion binding"/>
    <property type="evidence" value="ECO:0007669"/>
    <property type="project" value="UniProtKB-KW"/>
</dbReference>
<evidence type="ECO:0000256" key="1">
    <source>
        <dbReference type="ARBA" id="ARBA00022723"/>
    </source>
</evidence>
<dbReference type="EMBL" id="JAUKUA010000001">
    <property type="protein sequence ID" value="KAK0729443.1"/>
    <property type="molecule type" value="Genomic_DNA"/>
</dbReference>
<sequence>MLGSKAPVVIFPHLHRKILRTLGNSINPKPSFLKGKQRSIDDYPTFIMGIFTCENGKCSQRGWESKKICTVIRKYPNNGYNAQVFNQACVSCGELGRMHINVDSYIERVAYRLKKWAGIAVDRPPRAGSLDRSPHKSGLCEGCKRKICQAGDWE</sequence>
<comment type="caution">
    <text evidence="5">The sequence shown here is derived from an EMBL/GenBank/DDBJ whole genome shotgun (WGS) entry which is preliminary data.</text>
</comment>
<keyword evidence="2" id="KW-0863">Zinc-finger</keyword>
<dbReference type="SMART" id="SM01328">
    <property type="entry name" value="zf-3CxxC"/>
    <property type="match status" value="1"/>
</dbReference>
<name>A0AA40B8G3_9PEZI</name>
<proteinExistence type="predicted"/>
<protein>
    <submittedName>
        <fullName evidence="5">Zinc-binding domain-containing protein</fullName>
    </submittedName>
</protein>